<dbReference type="AlphaFoldDB" id="A0AA86UG05"/>
<keyword evidence="3" id="KW-1185">Reference proteome</keyword>
<dbReference type="EMBL" id="CAXDID020000124">
    <property type="protein sequence ID" value="CAL6032950.1"/>
    <property type="molecule type" value="Genomic_DNA"/>
</dbReference>
<name>A0AA86UG05_9EUKA</name>
<evidence type="ECO:0000313" key="1">
    <source>
        <dbReference type="EMBL" id="CAI9950426.1"/>
    </source>
</evidence>
<protein>
    <submittedName>
        <fullName evidence="2">Hypothetical_protein</fullName>
    </submittedName>
</protein>
<sequence length="105" mass="12248">MIPKFNTTFHSASNNLIYRLIELTIFQQGCSYYKMIHLSQRNIKVKQLLVLVTAVFNFRISDFNLRTGVQEQLIIVQEQLITYSNSHVGIKVTPFKEMTIAKRIL</sequence>
<dbReference type="EMBL" id="CATOUU010000812">
    <property type="protein sequence ID" value="CAI9950426.1"/>
    <property type="molecule type" value="Genomic_DNA"/>
</dbReference>
<accession>A0AA86UG05</accession>
<reference evidence="2 3" key="2">
    <citation type="submission" date="2024-07" db="EMBL/GenBank/DDBJ databases">
        <authorList>
            <person name="Akdeniz Z."/>
        </authorList>
    </citation>
    <scope>NUCLEOTIDE SEQUENCE [LARGE SCALE GENOMIC DNA]</scope>
</reference>
<reference evidence="1" key="1">
    <citation type="submission" date="2023-06" db="EMBL/GenBank/DDBJ databases">
        <authorList>
            <person name="Kurt Z."/>
        </authorList>
    </citation>
    <scope>NUCLEOTIDE SEQUENCE</scope>
</reference>
<gene>
    <name evidence="2" type="ORF">HINF_LOCUS34733</name>
    <name evidence="1" type="ORF">HINF_LOCUS38071</name>
</gene>
<dbReference type="Proteomes" id="UP001642409">
    <property type="component" value="Unassembled WGS sequence"/>
</dbReference>
<proteinExistence type="predicted"/>
<organism evidence="1">
    <name type="scientific">Hexamita inflata</name>
    <dbReference type="NCBI Taxonomy" id="28002"/>
    <lineage>
        <taxon>Eukaryota</taxon>
        <taxon>Metamonada</taxon>
        <taxon>Diplomonadida</taxon>
        <taxon>Hexamitidae</taxon>
        <taxon>Hexamitinae</taxon>
        <taxon>Hexamita</taxon>
    </lineage>
</organism>
<evidence type="ECO:0000313" key="3">
    <source>
        <dbReference type="Proteomes" id="UP001642409"/>
    </source>
</evidence>
<evidence type="ECO:0000313" key="2">
    <source>
        <dbReference type="EMBL" id="CAL6032950.1"/>
    </source>
</evidence>
<comment type="caution">
    <text evidence="1">The sequence shown here is derived from an EMBL/GenBank/DDBJ whole genome shotgun (WGS) entry which is preliminary data.</text>
</comment>